<evidence type="ECO:0000313" key="3">
    <source>
        <dbReference type="Proteomes" id="UP001218218"/>
    </source>
</evidence>
<proteinExistence type="predicted"/>
<feature type="compositionally biased region" description="Basic and acidic residues" evidence="1">
    <location>
        <begin position="115"/>
        <end position="124"/>
    </location>
</feature>
<feature type="region of interest" description="Disordered" evidence="1">
    <location>
        <begin position="1"/>
        <end position="33"/>
    </location>
</feature>
<gene>
    <name evidence="2" type="ORF">DFH08DRAFT_803898</name>
</gene>
<comment type="caution">
    <text evidence="2">The sequence shown here is derived from an EMBL/GenBank/DDBJ whole genome shotgun (WGS) entry which is preliminary data.</text>
</comment>
<accession>A0AAD7AE61</accession>
<dbReference type="EMBL" id="JARIHO010000009">
    <property type="protein sequence ID" value="KAJ7355974.1"/>
    <property type="molecule type" value="Genomic_DNA"/>
</dbReference>
<feature type="region of interest" description="Disordered" evidence="1">
    <location>
        <begin position="86"/>
        <end position="131"/>
    </location>
</feature>
<organism evidence="2 3">
    <name type="scientific">Mycena albidolilacea</name>
    <dbReference type="NCBI Taxonomy" id="1033008"/>
    <lineage>
        <taxon>Eukaryota</taxon>
        <taxon>Fungi</taxon>
        <taxon>Dikarya</taxon>
        <taxon>Basidiomycota</taxon>
        <taxon>Agaricomycotina</taxon>
        <taxon>Agaricomycetes</taxon>
        <taxon>Agaricomycetidae</taxon>
        <taxon>Agaricales</taxon>
        <taxon>Marasmiineae</taxon>
        <taxon>Mycenaceae</taxon>
        <taxon>Mycena</taxon>
    </lineage>
</organism>
<dbReference type="Proteomes" id="UP001218218">
    <property type="component" value="Unassembled WGS sequence"/>
</dbReference>
<name>A0AAD7AE61_9AGAR</name>
<dbReference type="AlphaFoldDB" id="A0AAD7AE61"/>
<sequence>MAKNKKRVDKGDTNSDNDAQPQQKKRGSSSDFAGQRLVFLTSKIPEYVGASKKKGTKLAKTEGLRVFWPKVFQAYWDKFPWDLPLTEEPDAATLPAPDANTAPPEENTVDEDTPESDHKSKVMKDQLIWSE</sequence>
<evidence type="ECO:0000256" key="1">
    <source>
        <dbReference type="SAM" id="MobiDB-lite"/>
    </source>
</evidence>
<evidence type="ECO:0000313" key="2">
    <source>
        <dbReference type="EMBL" id="KAJ7355974.1"/>
    </source>
</evidence>
<keyword evidence="3" id="KW-1185">Reference proteome</keyword>
<protein>
    <submittedName>
        <fullName evidence="2">Uncharacterized protein</fullName>
    </submittedName>
</protein>
<reference evidence="2" key="1">
    <citation type="submission" date="2023-03" db="EMBL/GenBank/DDBJ databases">
        <title>Massive genome expansion in bonnet fungi (Mycena s.s.) driven by repeated elements and novel gene families across ecological guilds.</title>
        <authorList>
            <consortium name="Lawrence Berkeley National Laboratory"/>
            <person name="Harder C.B."/>
            <person name="Miyauchi S."/>
            <person name="Viragh M."/>
            <person name="Kuo A."/>
            <person name="Thoen E."/>
            <person name="Andreopoulos B."/>
            <person name="Lu D."/>
            <person name="Skrede I."/>
            <person name="Drula E."/>
            <person name="Henrissat B."/>
            <person name="Morin E."/>
            <person name="Kohler A."/>
            <person name="Barry K."/>
            <person name="LaButti K."/>
            <person name="Morin E."/>
            <person name="Salamov A."/>
            <person name="Lipzen A."/>
            <person name="Mereny Z."/>
            <person name="Hegedus B."/>
            <person name="Baldrian P."/>
            <person name="Stursova M."/>
            <person name="Weitz H."/>
            <person name="Taylor A."/>
            <person name="Grigoriev I.V."/>
            <person name="Nagy L.G."/>
            <person name="Martin F."/>
            <person name="Kauserud H."/>
        </authorList>
    </citation>
    <scope>NUCLEOTIDE SEQUENCE</scope>
    <source>
        <strain evidence="2">CBHHK002</strain>
    </source>
</reference>